<name>A0AC34GRS2_9BILA</name>
<protein>
    <submittedName>
        <fullName evidence="2">Chitin-binding type-2 domain-containing protein</fullName>
    </submittedName>
</protein>
<evidence type="ECO:0000313" key="2">
    <source>
        <dbReference type="WBParaSite" id="ES5_v2.g7278.t1"/>
    </source>
</evidence>
<accession>A0AC34GRS2</accession>
<dbReference type="WBParaSite" id="ES5_v2.g7278.t1">
    <property type="protein sequence ID" value="ES5_v2.g7278.t1"/>
    <property type="gene ID" value="ES5_v2.g7278"/>
</dbReference>
<proteinExistence type="predicted"/>
<sequence>MSSNEYSLSKSAPIVANHENGELILDQPVEITAFSTTDSSLLKTAPLLTNGEYGQLVPDKPIEAMSMSPTGSTFVKAAPMLANHENIFDDDKERYKAAPLSTDDSSLLKAAPFVTTYGDDRRVLDQPIEAAPMSSTEYSFSKSAPIVANHESDELIIDQPVKITPFSTSESSLLKAAPLVANRQNDRLVIDKPIEAMSISATDPSYVKAAPIIANYENVLLPLDQHIEAVPMASTESLLKSAPLNAQYEDDLIVLEQPVYRPKSDRVADEFDRNAPVEVIPKTSFFVDRFEGEPVPQVLTNAFASEGRLPQDVADRFDGESIPQVLNNVFASDKQMPLPQNSLVVDHFEGKSVPQVLNNAFAHFSEEHRPKYQRNVQLMDEDVKEGSGSGLEDSEDIGLFWRKKRSIDAKNCPVKQYSYRPMFRRFNVTSSHIPHIRTVDSSVALPSLREMFDNAPDVPPAVDPECYGRENGYTYSSGVCRSAFHRCFNGAKIRHSCAQTGQVYDEYSKVCVPRADSIECRPPKPIALVQKGEFDEKNLCKNHVDGLYRHPTSCHRIIQCFGNDTFEHPSCEHELAFDESRGICDYRQNVPGCETYADGTSSKHQSVIGCGGNKHGDYIPNEKDCNSFYRCVWDILEMMRCPSGTVFNPKINVCDYPNQVQCNAAN</sequence>
<organism evidence="1 2">
    <name type="scientific">Panagrolaimus sp. ES5</name>
    <dbReference type="NCBI Taxonomy" id="591445"/>
    <lineage>
        <taxon>Eukaryota</taxon>
        <taxon>Metazoa</taxon>
        <taxon>Ecdysozoa</taxon>
        <taxon>Nematoda</taxon>
        <taxon>Chromadorea</taxon>
        <taxon>Rhabditida</taxon>
        <taxon>Tylenchina</taxon>
        <taxon>Panagrolaimomorpha</taxon>
        <taxon>Panagrolaimoidea</taxon>
        <taxon>Panagrolaimidae</taxon>
        <taxon>Panagrolaimus</taxon>
    </lineage>
</organism>
<reference evidence="2" key="1">
    <citation type="submission" date="2022-11" db="UniProtKB">
        <authorList>
            <consortium name="WormBaseParasite"/>
        </authorList>
    </citation>
    <scope>IDENTIFICATION</scope>
</reference>
<evidence type="ECO:0000313" key="1">
    <source>
        <dbReference type="Proteomes" id="UP000887579"/>
    </source>
</evidence>
<dbReference type="Proteomes" id="UP000887579">
    <property type="component" value="Unplaced"/>
</dbReference>